<dbReference type="EMBL" id="AMQN01041897">
    <property type="status" value="NOT_ANNOTATED_CDS"/>
    <property type="molecule type" value="Genomic_DNA"/>
</dbReference>
<gene>
    <name evidence="1" type="ORF">CAPTEDRAFT_192165</name>
</gene>
<name>R7UYZ1_CAPTE</name>
<organism evidence="1">
    <name type="scientific">Capitella teleta</name>
    <name type="common">Polychaete worm</name>
    <dbReference type="NCBI Taxonomy" id="283909"/>
    <lineage>
        <taxon>Eukaryota</taxon>
        <taxon>Metazoa</taxon>
        <taxon>Spiralia</taxon>
        <taxon>Lophotrochozoa</taxon>
        <taxon>Annelida</taxon>
        <taxon>Polychaeta</taxon>
        <taxon>Sedentaria</taxon>
        <taxon>Scolecida</taxon>
        <taxon>Capitellidae</taxon>
        <taxon>Capitella</taxon>
    </lineage>
</organism>
<protein>
    <submittedName>
        <fullName evidence="1 2">Uncharacterized protein</fullName>
    </submittedName>
</protein>
<reference evidence="2" key="3">
    <citation type="submission" date="2015-06" db="UniProtKB">
        <authorList>
            <consortium name="EnsemblMetazoa"/>
        </authorList>
    </citation>
    <scope>IDENTIFICATION</scope>
</reference>
<accession>R7UYZ1</accession>
<evidence type="ECO:0000313" key="2">
    <source>
        <dbReference type="EnsemblMetazoa" id="CapteP192165"/>
    </source>
</evidence>
<dbReference type="HOGENOM" id="CLU_1399458_0_0_1"/>
<feature type="non-terminal residue" evidence="1">
    <location>
        <position position="1"/>
    </location>
</feature>
<dbReference type="AlphaFoldDB" id="R7UYZ1"/>
<reference evidence="1 3" key="2">
    <citation type="journal article" date="2013" name="Nature">
        <title>Insights into bilaterian evolution from three spiralian genomes.</title>
        <authorList>
            <person name="Simakov O."/>
            <person name="Marletaz F."/>
            <person name="Cho S.J."/>
            <person name="Edsinger-Gonzales E."/>
            <person name="Havlak P."/>
            <person name="Hellsten U."/>
            <person name="Kuo D.H."/>
            <person name="Larsson T."/>
            <person name="Lv J."/>
            <person name="Arendt D."/>
            <person name="Savage R."/>
            <person name="Osoegawa K."/>
            <person name="de Jong P."/>
            <person name="Grimwood J."/>
            <person name="Chapman J.A."/>
            <person name="Shapiro H."/>
            <person name="Aerts A."/>
            <person name="Otillar R.P."/>
            <person name="Terry A.Y."/>
            <person name="Boore J.L."/>
            <person name="Grigoriev I.V."/>
            <person name="Lindberg D.R."/>
            <person name="Seaver E.C."/>
            <person name="Weisblat D.A."/>
            <person name="Putnam N.H."/>
            <person name="Rokhsar D.S."/>
        </authorList>
    </citation>
    <scope>NUCLEOTIDE SEQUENCE</scope>
    <source>
        <strain evidence="1 3">I ESC-2004</strain>
    </source>
</reference>
<evidence type="ECO:0000313" key="3">
    <source>
        <dbReference type="Proteomes" id="UP000014760"/>
    </source>
</evidence>
<dbReference type="EMBL" id="KB298487">
    <property type="protein sequence ID" value="ELU09157.1"/>
    <property type="molecule type" value="Genomic_DNA"/>
</dbReference>
<dbReference type="Proteomes" id="UP000014760">
    <property type="component" value="Unassembled WGS sequence"/>
</dbReference>
<dbReference type="EnsemblMetazoa" id="CapteT192165">
    <property type="protein sequence ID" value="CapteP192165"/>
    <property type="gene ID" value="CapteG192165"/>
</dbReference>
<evidence type="ECO:0000313" key="1">
    <source>
        <dbReference type="EMBL" id="ELU09157.1"/>
    </source>
</evidence>
<keyword evidence="3" id="KW-1185">Reference proteome</keyword>
<sequence>VGYPSKDRVKVYWRDVADGLLVEPQPDGFASSVETEPGVRYSSAISPQMTSSLESVYVINQSKNTFISLDVNEIHTLHWNILKTVPKNTDLRPYESTVIEYGIEVKNAEFTSEDLHVRAFAYPMMESDEWFVPGKDFSFKTGVECTSVLSPRVGSVQLHLYCALTDSAPFEAFVLQIKGPGVTSSGFTIIHRPEI</sequence>
<proteinExistence type="predicted"/>
<reference evidence="3" key="1">
    <citation type="submission" date="2012-12" db="EMBL/GenBank/DDBJ databases">
        <authorList>
            <person name="Hellsten U."/>
            <person name="Grimwood J."/>
            <person name="Chapman J.A."/>
            <person name="Shapiro H."/>
            <person name="Aerts A."/>
            <person name="Otillar R.P."/>
            <person name="Terry A.Y."/>
            <person name="Boore J.L."/>
            <person name="Simakov O."/>
            <person name="Marletaz F."/>
            <person name="Cho S.-J."/>
            <person name="Edsinger-Gonzales E."/>
            <person name="Havlak P."/>
            <person name="Kuo D.-H."/>
            <person name="Larsson T."/>
            <person name="Lv J."/>
            <person name="Arendt D."/>
            <person name="Savage R."/>
            <person name="Osoegawa K."/>
            <person name="de Jong P."/>
            <person name="Lindberg D.R."/>
            <person name="Seaver E.C."/>
            <person name="Weisblat D.A."/>
            <person name="Putnam N.H."/>
            <person name="Grigoriev I.V."/>
            <person name="Rokhsar D.S."/>
        </authorList>
    </citation>
    <scope>NUCLEOTIDE SEQUENCE</scope>
    <source>
        <strain evidence="3">I ESC-2004</strain>
    </source>
</reference>